<comment type="subcellular location">
    <subcellularLocation>
        <location evidence="1">Cell membrane</location>
        <topology evidence="1">Peripheral membrane protein</topology>
        <orientation evidence="1">Cytoplasmic side</orientation>
    </subcellularLocation>
</comment>
<dbReference type="Proteomes" id="UP001595976">
    <property type="component" value="Unassembled WGS sequence"/>
</dbReference>
<comment type="similarity">
    <text evidence="1">Belongs to the UPF0161 family.</text>
</comment>
<organism evidence="3 4">
    <name type="scientific">Bosea minatitlanensis</name>
    <dbReference type="NCBI Taxonomy" id="128782"/>
    <lineage>
        <taxon>Bacteria</taxon>
        <taxon>Pseudomonadati</taxon>
        <taxon>Pseudomonadota</taxon>
        <taxon>Alphaproteobacteria</taxon>
        <taxon>Hyphomicrobiales</taxon>
        <taxon>Boseaceae</taxon>
        <taxon>Bosea</taxon>
    </lineage>
</organism>
<dbReference type="InterPro" id="IPR002696">
    <property type="entry name" value="Membr_insert_effic_factor_YidD"/>
</dbReference>
<dbReference type="PANTHER" id="PTHR33383:SF1">
    <property type="entry name" value="MEMBRANE PROTEIN INSERTION EFFICIENCY FACTOR-RELATED"/>
    <property type="match status" value="1"/>
</dbReference>
<dbReference type="Pfam" id="PF01809">
    <property type="entry name" value="YidD"/>
    <property type="match status" value="1"/>
</dbReference>
<reference evidence="4" key="1">
    <citation type="journal article" date="2019" name="Int. J. Syst. Evol. Microbiol.">
        <title>The Global Catalogue of Microorganisms (GCM) 10K type strain sequencing project: providing services to taxonomists for standard genome sequencing and annotation.</title>
        <authorList>
            <consortium name="The Broad Institute Genomics Platform"/>
            <consortium name="The Broad Institute Genome Sequencing Center for Infectious Disease"/>
            <person name="Wu L."/>
            <person name="Ma J."/>
        </authorList>
    </citation>
    <scope>NUCLEOTIDE SEQUENCE [LARGE SCALE GENOMIC DNA]</scope>
    <source>
        <strain evidence="4">CGMCC 1.15643</strain>
    </source>
</reference>
<comment type="caution">
    <text evidence="3">The sequence shown here is derived from an EMBL/GenBank/DDBJ whole genome shotgun (WGS) entry which is preliminary data.</text>
</comment>
<feature type="region of interest" description="Disordered" evidence="2">
    <location>
        <begin position="97"/>
        <end position="121"/>
    </location>
</feature>
<dbReference type="RefSeq" id="WP_158445838.1">
    <property type="nucleotide sequence ID" value="NZ_JAOAOS010000001.1"/>
</dbReference>
<proteinExistence type="inferred from homology"/>
<protein>
    <recommendedName>
        <fullName evidence="1">Putative membrane protein insertion efficiency factor</fullName>
    </recommendedName>
</protein>
<gene>
    <name evidence="3" type="primary">yidD</name>
    <name evidence="3" type="ORF">ACFPK2_01405</name>
</gene>
<dbReference type="EMBL" id="JBHSLI010000001">
    <property type="protein sequence ID" value="MFC5291641.1"/>
    <property type="molecule type" value="Genomic_DNA"/>
</dbReference>
<evidence type="ECO:0000313" key="3">
    <source>
        <dbReference type="EMBL" id="MFC5291641.1"/>
    </source>
</evidence>
<evidence type="ECO:0000313" key="4">
    <source>
        <dbReference type="Proteomes" id="UP001595976"/>
    </source>
</evidence>
<evidence type="ECO:0000256" key="1">
    <source>
        <dbReference type="HAMAP-Rule" id="MF_00386"/>
    </source>
</evidence>
<dbReference type="PANTHER" id="PTHR33383">
    <property type="entry name" value="MEMBRANE PROTEIN INSERTION EFFICIENCY FACTOR-RELATED"/>
    <property type="match status" value="1"/>
</dbReference>
<keyword evidence="4" id="KW-1185">Reference proteome</keyword>
<keyword evidence="1" id="KW-1003">Cell membrane</keyword>
<name>A0ABW0EY88_9HYPH</name>
<evidence type="ECO:0000256" key="2">
    <source>
        <dbReference type="SAM" id="MobiDB-lite"/>
    </source>
</evidence>
<dbReference type="HAMAP" id="MF_00386">
    <property type="entry name" value="UPF0161_YidD"/>
    <property type="match status" value="1"/>
</dbReference>
<dbReference type="SMART" id="SM01234">
    <property type="entry name" value="Haemolytic"/>
    <property type="match status" value="1"/>
</dbReference>
<accession>A0ABW0EY88</accession>
<sequence length="121" mass="13454">MHKVAHWPRRAAHIAIRGYQLSLSMLVGRHCRHWPSCSAYADEAILRFGLWRGGWAGFARICRCHPWGTSGVDLVCEELPSDARWYRPWAYGRWRGTNVPPSPEDPAALDSGADPTAGGGT</sequence>
<comment type="function">
    <text evidence="1">Could be involved in insertion of integral membrane proteins into the membrane.</text>
</comment>
<keyword evidence="1" id="KW-0472">Membrane</keyword>
<dbReference type="NCBIfam" id="TIGR00278">
    <property type="entry name" value="membrane protein insertion efficiency factor YidD"/>
    <property type="match status" value="1"/>
</dbReference>